<proteinExistence type="predicted"/>
<comment type="caution">
    <text evidence="1">The sequence shown here is derived from an EMBL/GenBank/DDBJ whole genome shotgun (WGS) entry which is preliminary data.</text>
</comment>
<keyword evidence="2" id="KW-1185">Reference proteome</keyword>
<accession>A0ABW4ZJ98</accession>
<name>A0ABW4ZJ98_9SPHI</name>
<gene>
    <name evidence="1" type="ORF">ACFSJU_06915</name>
</gene>
<dbReference type="EMBL" id="JBHUHZ010000001">
    <property type="protein sequence ID" value="MFD2162118.1"/>
    <property type="molecule type" value="Genomic_DNA"/>
</dbReference>
<organism evidence="1 2">
    <name type="scientific">Paradesertivirga mongoliensis</name>
    <dbReference type="NCBI Taxonomy" id="2100740"/>
    <lineage>
        <taxon>Bacteria</taxon>
        <taxon>Pseudomonadati</taxon>
        <taxon>Bacteroidota</taxon>
        <taxon>Sphingobacteriia</taxon>
        <taxon>Sphingobacteriales</taxon>
        <taxon>Sphingobacteriaceae</taxon>
        <taxon>Paradesertivirga</taxon>
    </lineage>
</organism>
<dbReference type="RefSeq" id="WP_255897815.1">
    <property type="nucleotide sequence ID" value="NZ_JAFMZO010000001.1"/>
</dbReference>
<evidence type="ECO:0000313" key="1">
    <source>
        <dbReference type="EMBL" id="MFD2162118.1"/>
    </source>
</evidence>
<evidence type="ECO:0000313" key="2">
    <source>
        <dbReference type="Proteomes" id="UP001597387"/>
    </source>
</evidence>
<protein>
    <submittedName>
        <fullName evidence="1">Uncharacterized protein</fullName>
    </submittedName>
</protein>
<reference evidence="2" key="1">
    <citation type="journal article" date="2019" name="Int. J. Syst. Evol. Microbiol.">
        <title>The Global Catalogue of Microorganisms (GCM) 10K type strain sequencing project: providing services to taxonomists for standard genome sequencing and annotation.</title>
        <authorList>
            <consortium name="The Broad Institute Genomics Platform"/>
            <consortium name="The Broad Institute Genome Sequencing Center for Infectious Disease"/>
            <person name="Wu L."/>
            <person name="Ma J."/>
        </authorList>
    </citation>
    <scope>NUCLEOTIDE SEQUENCE [LARGE SCALE GENOMIC DNA]</scope>
    <source>
        <strain evidence="2">KCTC 42217</strain>
    </source>
</reference>
<dbReference type="Proteomes" id="UP001597387">
    <property type="component" value="Unassembled WGS sequence"/>
</dbReference>
<sequence>MRIKTKVTTPDNFAKTFSYEVLMKRAFNASDNQRLHIHRSNMENLLAAEMRRVEQLERVREYIDSALDRLIRRNASGYDLAKLEALKEKVQNASFSHELMHIINEALYITDN</sequence>